<protein>
    <submittedName>
        <fullName evidence="1">Uncharacterized protein</fullName>
    </submittedName>
</protein>
<dbReference type="VEuPathDB" id="VectorBase:AARA008473"/>
<proteinExistence type="predicted"/>
<accession>A0A182I4H6</accession>
<dbReference type="EMBL" id="APCN01002313">
    <property type="status" value="NOT_ANNOTATED_CDS"/>
    <property type="molecule type" value="Genomic_DNA"/>
</dbReference>
<dbReference type="Proteomes" id="UP000075840">
    <property type="component" value="Unassembled WGS sequence"/>
</dbReference>
<evidence type="ECO:0000313" key="2">
    <source>
        <dbReference type="Proteomes" id="UP000075840"/>
    </source>
</evidence>
<dbReference type="EnsemblMetazoa" id="AARA008473-RA">
    <property type="protein sequence ID" value="AARA008473-PA"/>
    <property type="gene ID" value="AARA008473"/>
</dbReference>
<keyword evidence="2" id="KW-1185">Reference proteome</keyword>
<organism evidence="1 2">
    <name type="scientific">Anopheles arabiensis</name>
    <name type="common">Mosquito</name>
    <dbReference type="NCBI Taxonomy" id="7173"/>
    <lineage>
        <taxon>Eukaryota</taxon>
        <taxon>Metazoa</taxon>
        <taxon>Ecdysozoa</taxon>
        <taxon>Arthropoda</taxon>
        <taxon>Hexapoda</taxon>
        <taxon>Insecta</taxon>
        <taxon>Pterygota</taxon>
        <taxon>Neoptera</taxon>
        <taxon>Endopterygota</taxon>
        <taxon>Diptera</taxon>
        <taxon>Nematocera</taxon>
        <taxon>Culicoidea</taxon>
        <taxon>Culicidae</taxon>
        <taxon>Anophelinae</taxon>
        <taxon>Anopheles</taxon>
    </lineage>
</organism>
<reference evidence="1" key="1">
    <citation type="submission" date="2022-08" db="UniProtKB">
        <authorList>
            <consortium name="EnsemblMetazoa"/>
        </authorList>
    </citation>
    <scope>IDENTIFICATION</scope>
    <source>
        <strain evidence="1">Dongola</strain>
    </source>
</reference>
<sequence length="143" mass="15545">MIKCEDLNTAAGPTVCASSRASFFSRISVCCFSWLMFSSTSVSMLFRLASPCRIFCAASECEYRLRPSPVGVPSLRSRSVPPFSCTSIVIWAALLSPFASRFGSLDTERLFFFITIRPLSGWGDGIVRLGRSSSSASCCCLPP</sequence>
<name>A0A182I4H6_ANOAR</name>
<dbReference type="AlphaFoldDB" id="A0A182I4H6"/>
<evidence type="ECO:0000313" key="1">
    <source>
        <dbReference type="EnsemblMetazoa" id="AARA008473-PA"/>
    </source>
</evidence>